<reference evidence="2" key="1">
    <citation type="submission" date="2015-12" db="EMBL/GenBank/DDBJ databases">
        <title>Gene expression during late stages of embryo sac development: a critical building block for successful pollen-pistil interactions.</title>
        <authorList>
            <person name="Liu Y."/>
            <person name="Joly V."/>
            <person name="Sabar M."/>
            <person name="Matton D.P."/>
        </authorList>
    </citation>
    <scope>NUCLEOTIDE SEQUENCE</scope>
</reference>
<organism evidence="2">
    <name type="scientific">Solanum chacoense</name>
    <name type="common">Chaco potato</name>
    <dbReference type="NCBI Taxonomy" id="4108"/>
    <lineage>
        <taxon>Eukaryota</taxon>
        <taxon>Viridiplantae</taxon>
        <taxon>Streptophyta</taxon>
        <taxon>Embryophyta</taxon>
        <taxon>Tracheophyta</taxon>
        <taxon>Spermatophyta</taxon>
        <taxon>Magnoliopsida</taxon>
        <taxon>eudicotyledons</taxon>
        <taxon>Gunneridae</taxon>
        <taxon>Pentapetalae</taxon>
        <taxon>asterids</taxon>
        <taxon>lamiids</taxon>
        <taxon>Solanales</taxon>
        <taxon>Solanaceae</taxon>
        <taxon>Solanoideae</taxon>
        <taxon>Solaneae</taxon>
        <taxon>Solanum</taxon>
    </lineage>
</organism>
<dbReference type="EMBL" id="GEDG01012968">
    <property type="protein sequence ID" value="JAP25744.1"/>
    <property type="molecule type" value="Transcribed_RNA"/>
</dbReference>
<dbReference type="AlphaFoldDB" id="A0A0V0I0X4"/>
<evidence type="ECO:0000313" key="2">
    <source>
        <dbReference type="EMBL" id="JAP25744.1"/>
    </source>
</evidence>
<name>A0A0V0I0X4_SOLCH</name>
<proteinExistence type="predicted"/>
<protein>
    <submittedName>
        <fullName evidence="2">Putative ovule protein</fullName>
    </submittedName>
</protein>
<accession>A0A0V0I0X4</accession>
<keyword evidence="1" id="KW-0812">Transmembrane</keyword>
<keyword evidence="1" id="KW-1133">Transmembrane helix</keyword>
<evidence type="ECO:0000256" key="1">
    <source>
        <dbReference type="SAM" id="Phobius"/>
    </source>
</evidence>
<keyword evidence="1" id="KW-0472">Membrane</keyword>
<feature type="transmembrane region" description="Helical" evidence="1">
    <location>
        <begin position="23"/>
        <end position="50"/>
    </location>
</feature>
<sequence>MALASHQRSLSNIFQSKIFPSNLMGKVCCCFGGFIYVYFLVAILSALSVIQPRDMNSQSGSLDVKC</sequence>